<feature type="region of interest" description="Disordered" evidence="5">
    <location>
        <begin position="759"/>
        <end position="778"/>
    </location>
</feature>
<dbReference type="SUPFAM" id="SSF54236">
    <property type="entry name" value="Ubiquitin-like"/>
    <property type="match status" value="1"/>
</dbReference>
<dbReference type="PANTHER" id="PTHR23101">
    <property type="entry name" value="RAB GDP/GTP EXCHANGE FACTOR"/>
    <property type="match status" value="1"/>
</dbReference>
<dbReference type="SMART" id="SM00167">
    <property type="entry name" value="VPS9"/>
    <property type="match status" value="1"/>
</dbReference>
<dbReference type="SUPFAM" id="SSF109993">
    <property type="entry name" value="VPS9 domain"/>
    <property type="match status" value="1"/>
</dbReference>
<dbReference type="SMART" id="SM00314">
    <property type="entry name" value="RA"/>
    <property type="match status" value="1"/>
</dbReference>
<name>A0ABM1STB2_LIMPO</name>
<evidence type="ECO:0000256" key="3">
    <source>
        <dbReference type="PROSITE-ProRule" id="PRU00191"/>
    </source>
</evidence>
<dbReference type="InterPro" id="IPR000159">
    <property type="entry name" value="RA_dom"/>
</dbReference>
<feature type="compositionally biased region" description="Polar residues" evidence="5">
    <location>
        <begin position="647"/>
        <end position="666"/>
    </location>
</feature>
<evidence type="ECO:0000259" key="8">
    <source>
        <dbReference type="PROSITE" id="PS51205"/>
    </source>
</evidence>
<keyword evidence="2" id="KW-0343">GTPase activation</keyword>
<dbReference type="Gene3D" id="3.30.505.10">
    <property type="entry name" value="SH2 domain"/>
    <property type="match status" value="1"/>
</dbReference>
<feature type="coiled-coil region" evidence="4">
    <location>
        <begin position="11"/>
        <end position="38"/>
    </location>
</feature>
<dbReference type="InterPro" id="IPR000980">
    <property type="entry name" value="SH2"/>
</dbReference>
<dbReference type="CDD" id="cd00173">
    <property type="entry name" value="SH2"/>
    <property type="match status" value="1"/>
</dbReference>
<dbReference type="SMART" id="SM00252">
    <property type="entry name" value="SH2"/>
    <property type="match status" value="1"/>
</dbReference>
<evidence type="ECO:0000259" key="6">
    <source>
        <dbReference type="PROSITE" id="PS50001"/>
    </source>
</evidence>
<dbReference type="SUPFAM" id="SSF55550">
    <property type="entry name" value="SH2 domain"/>
    <property type="match status" value="1"/>
</dbReference>
<dbReference type="InterPro" id="IPR036860">
    <property type="entry name" value="SH2_dom_sf"/>
</dbReference>
<evidence type="ECO:0000256" key="5">
    <source>
        <dbReference type="SAM" id="MobiDB-lite"/>
    </source>
</evidence>
<sequence>MDTPLNFWNLANDNKKKLNEIEQMLQDLDIDSRALNHNSYLHVSEPVNKDELIQDKAVLNGNQNGDFETVNFRNCWDHEDFKESRKQRPTGTATRYSTGRSFADKSTCKTVCQSTDGNRFLPCSPMCQVSSTPLCSDLSSHAHSVTDGILTTQPSTHSVSSFAVSWKEIENSSFSDDELPVLVIDLKERLNRTYPIWFLPDISREGATHLLQGKDEGNFIVRKSSTQNTYALTVRLPEGCKHIEHYLVEILPGNLFKLEGSQNIFSHLLLLVYHYCQCCDELPVKLCLPQALAQATTCAELSSLAHLGQEFWVSLLVQGAVGMHTTSVKKVESQENLPLTTFKPLTSPAETRESLKLGGSVLPIKPPVPPKPVISAKVPSSICPSHSVLQAVHQKVPNISESSSTTNSLSLTHCKSSSLLQTAKKLSTVESTVENMEVKREETLVSHYQQSDIVDNPIVYYRSSLDDKVSDYEDLEKFDMGNRSNVISNDNKHSFAKSLDPEKKEQKDTTCLLTFNRQNIALENFRKDLVSSSTQTYEAKEETPLTQPTEKVVRSNSFKIQNTATWRSNETTSMEYQGISSPFYALPVDAVDIVNNAHFSSSVTPSLTSTVFTPLQDQLKTRNCLRDSFTTDENSLSASREKIHSNPLVSSQSYNSKTENPIQFSNEQKKPKDCAVENRNIQVSLQCTNEKLNIPVKSRCSFKKRAHHQEWASDTSWEWCDHGDEEEKELQDSESECELSEPMFRNYKQQKHTEYENLKRNKDLEDNQPADNIDDTSTVFSEPWDQKICYRFLHSAPETYIGKEDVTEKENPEQTMKNNQLKNVKIETPTSSDESRHSSSVNSETDSNTDDQIWNYPTIPADGHMTGNNDNVQTIAGHITAALQNIHTPQGEVIRNYIFRLANDKSTLFAKQIVSFIECTRESRQVNPEDNLRLIRQFMSGLSNFLVKNGEGKFAELIKQEQGKLQADKFLNIDLIIEETLHELVIKPLKEYIYQLFKNEYTRDGSLQLLTESIKYAKTKTPQELGIRDELQPPDSTGLDIVKTYFKRMENEHSPLRKLENLLGAMSSICNNVHGNRKSQGNDHASLGADDFLPIFIYVLAQCELISAEIEANYMWGLLHSSWHSGEGGYYLTTLSGAVHAIKQLQLESKRILRKPAISFFSPIKQPEEKIRLPSVGDLQSCMKILFPEESSGDIRYKTLPVKPNMTTREVCRMAASKFCVTNPQDYGLFKLVGEVETKLEGGECPQTVKDEGVVSGQESLFIYRRCDGKFVWPCWSKF</sequence>
<feature type="domain" description="VPS9" evidence="8">
    <location>
        <begin position="1001"/>
        <end position="1151"/>
    </location>
</feature>
<dbReference type="CDD" id="cd01776">
    <property type="entry name" value="RA_Rin"/>
    <property type="match status" value="1"/>
</dbReference>
<dbReference type="InterPro" id="IPR003123">
    <property type="entry name" value="VPS9"/>
</dbReference>
<dbReference type="Pfam" id="PF00788">
    <property type="entry name" value="RA"/>
    <property type="match status" value="1"/>
</dbReference>
<dbReference type="InterPro" id="IPR045046">
    <property type="entry name" value="Vps9-like"/>
</dbReference>
<evidence type="ECO:0000256" key="2">
    <source>
        <dbReference type="ARBA" id="ARBA00022468"/>
    </source>
</evidence>
<dbReference type="Proteomes" id="UP000694941">
    <property type="component" value="Unplaced"/>
</dbReference>
<dbReference type="PANTHER" id="PTHR23101:SF104">
    <property type="entry name" value="PROTEIN SPRINT"/>
    <property type="match status" value="1"/>
</dbReference>
<dbReference type="GeneID" id="106463622"/>
<keyword evidence="3" id="KW-0727">SH2 domain</keyword>
<protein>
    <submittedName>
        <fullName evidence="10">Protein sprint-like isoform X1</fullName>
    </submittedName>
</protein>
<keyword evidence="4" id="KW-0175">Coiled coil</keyword>
<gene>
    <name evidence="10" type="primary">LOC106463622</name>
</gene>
<dbReference type="PROSITE" id="PS50001">
    <property type="entry name" value="SH2"/>
    <property type="match status" value="1"/>
</dbReference>
<evidence type="ECO:0000256" key="4">
    <source>
        <dbReference type="SAM" id="Coils"/>
    </source>
</evidence>
<dbReference type="Pfam" id="PF02204">
    <property type="entry name" value="VPS9"/>
    <property type="match status" value="1"/>
</dbReference>
<feature type="domain" description="Ras-associating" evidence="7">
    <location>
        <begin position="1187"/>
        <end position="1269"/>
    </location>
</feature>
<reference evidence="10" key="1">
    <citation type="submission" date="2025-08" db="UniProtKB">
        <authorList>
            <consortium name="RefSeq"/>
        </authorList>
    </citation>
    <scope>IDENTIFICATION</scope>
    <source>
        <tissue evidence="10">Muscle</tissue>
    </source>
</reference>
<feature type="domain" description="SH2" evidence="6">
    <location>
        <begin position="197"/>
        <end position="290"/>
    </location>
</feature>
<proteinExistence type="inferred from homology"/>
<evidence type="ECO:0000313" key="10">
    <source>
        <dbReference type="RefSeq" id="XP_022246868.1"/>
    </source>
</evidence>
<evidence type="ECO:0000256" key="1">
    <source>
        <dbReference type="ARBA" id="ARBA00006919"/>
    </source>
</evidence>
<organism evidence="9 10">
    <name type="scientific">Limulus polyphemus</name>
    <name type="common">Atlantic horseshoe crab</name>
    <dbReference type="NCBI Taxonomy" id="6850"/>
    <lineage>
        <taxon>Eukaryota</taxon>
        <taxon>Metazoa</taxon>
        <taxon>Ecdysozoa</taxon>
        <taxon>Arthropoda</taxon>
        <taxon>Chelicerata</taxon>
        <taxon>Merostomata</taxon>
        <taxon>Xiphosura</taxon>
        <taxon>Limulidae</taxon>
        <taxon>Limulus</taxon>
    </lineage>
</organism>
<dbReference type="InterPro" id="IPR029071">
    <property type="entry name" value="Ubiquitin-like_domsf"/>
</dbReference>
<dbReference type="RefSeq" id="XP_022246868.1">
    <property type="nucleotide sequence ID" value="XM_022391160.1"/>
</dbReference>
<comment type="similarity">
    <text evidence="1">Belongs to the RIN (Ras interaction/interference) family.</text>
</comment>
<accession>A0ABM1STB2</accession>
<dbReference type="Gene3D" id="1.20.1050.80">
    <property type="entry name" value="VPS9 domain"/>
    <property type="match status" value="1"/>
</dbReference>
<dbReference type="Pfam" id="PF23268">
    <property type="entry name" value="RIN1"/>
    <property type="match status" value="1"/>
</dbReference>
<evidence type="ECO:0000313" key="9">
    <source>
        <dbReference type="Proteomes" id="UP000694941"/>
    </source>
</evidence>
<dbReference type="PROSITE" id="PS50200">
    <property type="entry name" value="RA"/>
    <property type="match status" value="1"/>
</dbReference>
<keyword evidence="9" id="KW-1185">Reference proteome</keyword>
<evidence type="ECO:0000259" key="7">
    <source>
        <dbReference type="PROSITE" id="PS50200"/>
    </source>
</evidence>
<feature type="region of interest" description="Disordered" evidence="5">
    <location>
        <begin position="635"/>
        <end position="673"/>
    </location>
</feature>
<dbReference type="PROSITE" id="PS51205">
    <property type="entry name" value="VPS9"/>
    <property type="match status" value="1"/>
</dbReference>
<feature type="region of interest" description="Disordered" evidence="5">
    <location>
        <begin position="804"/>
        <end position="853"/>
    </location>
</feature>
<feature type="compositionally biased region" description="Polar residues" evidence="5">
    <location>
        <begin position="813"/>
        <end position="852"/>
    </location>
</feature>
<dbReference type="InterPro" id="IPR037191">
    <property type="entry name" value="VPS9_dom_sf"/>
</dbReference>
<dbReference type="Pfam" id="PF00017">
    <property type="entry name" value="SH2"/>
    <property type="match status" value="1"/>
</dbReference>